<proteinExistence type="predicted"/>
<dbReference type="InterPro" id="IPR001296">
    <property type="entry name" value="Glyco_trans_1"/>
</dbReference>
<comment type="caution">
    <text evidence="3">The sequence shown here is derived from an EMBL/GenBank/DDBJ whole genome shotgun (WGS) entry which is preliminary data.</text>
</comment>
<dbReference type="EMBL" id="DVNB01000075">
    <property type="protein sequence ID" value="HIU57576.1"/>
    <property type="molecule type" value="Genomic_DNA"/>
</dbReference>
<reference evidence="3" key="1">
    <citation type="submission" date="2020-10" db="EMBL/GenBank/DDBJ databases">
        <authorList>
            <person name="Gilroy R."/>
        </authorList>
    </citation>
    <scope>NUCLEOTIDE SEQUENCE</scope>
    <source>
        <strain evidence="3">USAMLcec3-3695</strain>
    </source>
</reference>
<protein>
    <submittedName>
        <fullName evidence="3">Glycosyltransferase family 4 protein</fullName>
    </submittedName>
</protein>
<dbReference type="AlphaFoldDB" id="A0A9D1SEV6"/>
<feature type="domain" description="Glycosyltransferase subfamily 4-like N-terminal" evidence="2">
    <location>
        <begin position="17"/>
        <end position="171"/>
    </location>
</feature>
<dbReference type="Gene3D" id="3.40.50.2000">
    <property type="entry name" value="Glycogen Phosphorylase B"/>
    <property type="match status" value="2"/>
</dbReference>
<sequence>MKQTKKKIIEVSTDTNIGGAGKCLITLLENFNYDIFEVKVILPPNSLLKPHIEKLGIEVIEVQGIAEKSLDLKSIRSLGKIFKREKPDLVHTHASMSARIAARHAGAKVVYTRHSVFPPSKYLTHFPGKQLNGLFNDHYADGIIAVAEAAKKNLTDTGVSADKITVILNGVEGLRPVSEEEKERLRERFGVREGEKVVSIVARLEEVKGHEYFIEAADLLLRDGINARFFIAGTGSCERQLMERVRRLGREDRIIFTGFIPDVDRLMNITDVQVNASYGTEATSLALLEGMSLGVPAVVSDFGGNPGVIHDGVNGFVVAKQNSAALMMGIKKLLSDKELYKKLSGKSIEVFGKVFTAEAMTRNTEKLYLSLI</sequence>
<name>A0A9D1SEV6_9FIRM</name>
<evidence type="ECO:0000313" key="3">
    <source>
        <dbReference type="EMBL" id="HIU57576.1"/>
    </source>
</evidence>
<accession>A0A9D1SEV6</accession>
<dbReference type="SUPFAM" id="SSF53756">
    <property type="entry name" value="UDP-Glycosyltransferase/glycogen phosphorylase"/>
    <property type="match status" value="1"/>
</dbReference>
<evidence type="ECO:0000313" key="4">
    <source>
        <dbReference type="Proteomes" id="UP000824109"/>
    </source>
</evidence>
<dbReference type="Proteomes" id="UP000824109">
    <property type="component" value="Unassembled WGS sequence"/>
</dbReference>
<organism evidence="3 4">
    <name type="scientific">Candidatus Ornithomonoglobus merdipullorum</name>
    <dbReference type="NCBI Taxonomy" id="2840895"/>
    <lineage>
        <taxon>Bacteria</taxon>
        <taxon>Bacillati</taxon>
        <taxon>Bacillota</taxon>
        <taxon>Clostridia</taxon>
        <taxon>Candidatus Ornithomonoglobus</taxon>
    </lineage>
</organism>
<dbReference type="Pfam" id="PF13439">
    <property type="entry name" value="Glyco_transf_4"/>
    <property type="match status" value="1"/>
</dbReference>
<dbReference type="Pfam" id="PF00534">
    <property type="entry name" value="Glycos_transf_1"/>
    <property type="match status" value="1"/>
</dbReference>
<feature type="domain" description="Glycosyl transferase family 1" evidence="1">
    <location>
        <begin position="182"/>
        <end position="344"/>
    </location>
</feature>
<dbReference type="PANTHER" id="PTHR12526:SF630">
    <property type="entry name" value="GLYCOSYLTRANSFERASE"/>
    <property type="match status" value="1"/>
</dbReference>
<gene>
    <name evidence="3" type="ORF">IAA61_07155</name>
</gene>
<dbReference type="InterPro" id="IPR028098">
    <property type="entry name" value="Glyco_trans_4-like_N"/>
</dbReference>
<evidence type="ECO:0000259" key="2">
    <source>
        <dbReference type="Pfam" id="PF13439"/>
    </source>
</evidence>
<dbReference type="GO" id="GO:0016757">
    <property type="term" value="F:glycosyltransferase activity"/>
    <property type="evidence" value="ECO:0007669"/>
    <property type="project" value="InterPro"/>
</dbReference>
<dbReference type="PANTHER" id="PTHR12526">
    <property type="entry name" value="GLYCOSYLTRANSFERASE"/>
    <property type="match status" value="1"/>
</dbReference>
<reference evidence="3" key="2">
    <citation type="journal article" date="2021" name="PeerJ">
        <title>Extensive microbial diversity within the chicken gut microbiome revealed by metagenomics and culture.</title>
        <authorList>
            <person name="Gilroy R."/>
            <person name="Ravi A."/>
            <person name="Getino M."/>
            <person name="Pursley I."/>
            <person name="Horton D.L."/>
            <person name="Alikhan N.F."/>
            <person name="Baker D."/>
            <person name="Gharbi K."/>
            <person name="Hall N."/>
            <person name="Watson M."/>
            <person name="Adriaenssens E.M."/>
            <person name="Foster-Nyarko E."/>
            <person name="Jarju S."/>
            <person name="Secka A."/>
            <person name="Antonio M."/>
            <person name="Oren A."/>
            <person name="Chaudhuri R.R."/>
            <person name="La Ragione R."/>
            <person name="Hildebrand F."/>
            <person name="Pallen M.J."/>
        </authorList>
    </citation>
    <scope>NUCLEOTIDE SEQUENCE</scope>
    <source>
        <strain evidence="3">USAMLcec3-3695</strain>
    </source>
</reference>
<dbReference type="CDD" id="cd03801">
    <property type="entry name" value="GT4_PimA-like"/>
    <property type="match status" value="1"/>
</dbReference>
<evidence type="ECO:0000259" key="1">
    <source>
        <dbReference type="Pfam" id="PF00534"/>
    </source>
</evidence>